<evidence type="ECO:0000313" key="2">
    <source>
        <dbReference type="Proteomes" id="UP000789525"/>
    </source>
</evidence>
<keyword evidence="2" id="KW-1185">Reference proteome</keyword>
<comment type="caution">
    <text evidence="1">The sequence shown here is derived from an EMBL/GenBank/DDBJ whole genome shotgun (WGS) entry which is preliminary data.</text>
</comment>
<name>A0ACA9QYH6_9GLOM</name>
<evidence type="ECO:0000313" key="1">
    <source>
        <dbReference type="EMBL" id="CAG8769204.1"/>
    </source>
</evidence>
<dbReference type="EMBL" id="CAJVPT010063776">
    <property type="protein sequence ID" value="CAG8769204.1"/>
    <property type="molecule type" value="Genomic_DNA"/>
</dbReference>
<gene>
    <name evidence="1" type="ORF">ACOLOM_LOCUS13662</name>
</gene>
<protein>
    <submittedName>
        <fullName evidence="1">1916_t:CDS:1</fullName>
    </submittedName>
</protein>
<sequence>ETDYPYTLEALEKYYYRFSTTENVLGFLRNIVERRDNYSIAIRLLQHQNYDAKSTSKKLQVLKALIPTVEDYSRVLVLFQRNQFSAKRTFRVLDDMLSFINNMAGTSWKKLTDSSFFHHSLALLEKNGYDVERTTTNLIQLQKLGKDWEDFSCLLEALKENQFDVWKTIGDINWLNPIVESRVPLSSVLKTNNYSFQDMRNRFEEICEIEGIGDFFGAMN</sequence>
<proteinExistence type="predicted"/>
<reference evidence="1" key="1">
    <citation type="submission" date="2021-06" db="EMBL/GenBank/DDBJ databases">
        <authorList>
            <person name="Kallberg Y."/>
            <person name="Tangrot J."/>
            <person name="Rosling A."/>
        </authorList>
    </citation>
    <scope>NUCLEOTIDE SEQUENCE</scope>
    <source>
        <strain evidence="1">CL356</strain>
    </source>
</reference>
<organism evidence="1 2">
    <name type="scientific">Acaulospora colombiana</name>
    <dbReference type="NCBI Taxonomy" id="27376"/>
    <lineage>
        <taxon>Eukaryota</taxon>
        <taxon>Fungi</taxon>
        <taxon>Fungi incertae sedis</taxon>
        <taxon>Mucoromycota</taxon>
        <taxon>Glomeromycotina</taxon>
        <taxon>Glomeromycetes</taxon>
        <taxon>Diversisporales</taxon>
        <taxon>Acaulosporaceae</taxon>
        <taxon>Acaulospora</taxon>
    </lineage>
</organism>
<dbReference type="Proteomes" id="UP000789525">
    <property type="component" value="Unassembled WGS sequence"/>
</dbReference>
<accession>A0ACA9QYH6</accession>
<feature type="non-terminal residue" evidence="1">
    <location>
        <position position="220"/>
    </location>
</feature>
<feature type="non-terminal residue" evidence="1">
    <location>
        <position position="1"/>
    </location>
</feature>